<feature type="signal peptide" evidence="1">
    <location>
        <begin position="1"/>
        <end position="21"/>
    </location>
</feature>
<keyword evidence="3" id="KW-1185">Reference proteome</keyword>
<dbReference type="EMBL" id="SJTG01000002">
    <property type="protein sequence ID" value="TCI11300.1"/>
    <property type="molecule type" value="Genomic_DNA"/>
</dbReference>
<dbReference type="Proteomes" id="UP000291822">
    <property type="component" value="Unassembled WGS sequence"/>
</dbReference>
<protein>
    <submittedName>
        <fullName evidence="2">Uncharacterized protein</fullName>
    </submittedName>
</protein>
<organism evidence="2 3">
    <name type="scientific">Dyella soli</name>
    <dbReference type="NCBI Taxonomy" id="522319"/>
    <lineage>
        <taxon>Bacteria</taxon>
        <taxon>Pseudomonadati</taxon>
        <taxon>Pseudomonadota</taxon>
        <taxon>Gammaproteobacteria</taxon>
        <taxon>Lysobacterales</taxon>
        <taxon>Rhodanobacteraceae</taxon>
        <taxon>Dyella</taxon>
    </lineage>
</organism>
<feature type="chain" id="PRO_5020196073" evidence="1">
    <location>
        <begin position="22"/>
        <end position="293"/>
    </location>
</feature>
<proteinExistence type="predicted"/>
<comment type="caution">
    <text evidence="2">The sequence shown here is derived from an EMBL/GenBank/DDBJ whole genome shotgun (WGS) entry which is preliminary data.</text>
</comment>
<gene>
    <name evidence="2" type="ORF">EZM97_21105</name>
</gene>
<name>A0A4R0YXY8_9GAMM</name>
<evidence type="ECO:0000313" key="2">
    <source>
        <dbReference type="EMBL" id="TCI11300.1"/>
    </source>
</evidence>
<dbReference type="RefSeq" id="WP_131410165.1">
    <property type="nucleotide sequence ID" value="NZ_SJTG01000002.1"/>
</dbReference>
<dbReference type="AlphaFoldDB" id="A0A4R0YXY8"/>
<evidence type="ECO:0000313" key="3">
    <source>
        <dbReference type="Proteomes" id="UP000291822"/>
    </source>
</evidence>
<keyword evidence="1" id="KW-0732">Signal</keyword>
<accession>A0A4R0YXY8</accession>
<sequence>MSRIAVAVVWICALLSSASHAMDSASAAYLAARDKAIAEINSSHLSDAELDQKNKEALQQLQGMMQGIVGPIHLAGFPTNGTYSVETLFQELGFGGLDGIAVNSFDGKARAVVTTVPLLQVWLRDTPDLLKHPPKRGTADFGEAFASEDFHSMAVGDDDVHFYKYAELPVFQGVGLARAMLYVPAQDDPAPASPEGVLVAVMKGDKVVLFRKLLVAPAIPECAAAFAEDSKKALAREAAYAAARARNDPSASDVDWYGQASNAFIRCYARRLPGTAAYPALVREAQTLVDLVN</sequence>
<reference evidence="2 3" key="1">
    <citation type="submission" date="2019-02" db="EMBL/GenBank/DDBJ databases">
        <title>Dyella amyloliquefaciens sp. nov., isolated from forest soil.</title>
        <authorList>
            <person name="Gao Z.-H."/>
            <person name="Qiu L.-H."/>
        </authorList>
    </citation>
    <scope>NUCLEOTIDE SEQUENCE [LARGE SCALE GENOMIC DNA]</scope>
    <source>
        <strain evidence="2 3">KACC 12747</strain>
    </source>
</reference>
<evidence type="ECO:0000256" key="1">
    <source>
        <dbReference type="SAM" id="SignalP"/>
    </source>
</evidence>